<gene>
    <name evidence="12" type="ORF">HPB52_007125</name>
</gene>
<reference evidence="12" key="1">
    <citation type="journal article" date="2020" name="Cell">
        <title>Large-Scale Comparative Analyses of Tick Genomes Elucidate Their Genetic Diversity and Vector Capacities.</title>
        <authorList>
            <consortium name="Tick Genome and Microbiome Consortium (TIGMIC)"/>
            <person name="Jia N."/>
            <person name="Wang J."/>
            <person name="Shi W."/>
            <person name="Du L."/>
            <person name="Sun Y."/>
            <person name="Zhan W."/>
            <person name="Jiang J.F."/>
            <person name="Wang Q."/>
            <person name="Zhang B."/>
            <person name="Ji P."/>
            <person name="Bell-Sakyi L."/>
            <person name="Cui X.M."/>
            <person name="Yuan T.T."/>
            <person name="Jiang B.G."/>
            <person name="Yang W.F."/>
            <person name="Lam T.T."/>
            <person name="Chang Q.C."/>
            <person name="Ding S.J."/>
            <person name="Wang X.J."/>
            <person name="Zhu J.G."/>
            <person name="Ruan X.D."/>
            <person name="Zhao L."/>
            <person name="Wei J.T."/>
            <person name="Ye R.Z."/>
            <person name="Que T.C."/>
            <person name="Du C.H."/>
            <person name="Zhou Y.H."/>
            <person name="Cheng J.X."/>
            <person name="Dai P.F."/>
            <person name="Guo W.B."/>
            <person name="Han X.H."/>
            <person name="Huang E.J."/>
            <person name="Li L.F."/>
            <person name="Wei W."/>
            <person name="Gao Y.C."/>
            <person name="Liu J.Z."/>
            <person name="Shao H.Z."/>
            <person name="Wang X."/>
            <person name="Wang C.C."/>
            <person name="Yang T.C."/>
            <person name="Huo Q.B."/>
            <person name="Li W."/>
            <person name="Chen H.Y."/>
            <person name="Chen S.E."/>
            <person name="Zhou L.G."/>
            <person name="Ni X.B."/>
            <person name="Tian J.H."/>
            <person name="Sheng Y."/>
            <person name="Liu T."/>
            <person name="Pan Y.S."/>
            <person name="Xia L.Y."/>
            <person name="Li J."/>
            <person name="Zhao F."/>
            <person name="Cao W.C."/>
        </authorList>
    </citation>
    <scope>NUCLEOTIDE SEQUENCE</scope>
    <source>
        <strain evidence="12">Rsan-2018</strain>
    </source>
</reference>
<dbReference type="VEuPathDB" id="VectorBase:RSAN_050833"/>
<dbReference type="Proteomes" id="UP000821837">
    <property type="component" value="Chromosome 11"/>
</dbReference>
<dbReference type="GO" id="GO:0006891">
    <property type="term" value="P:intra-Golgi vesicle-mediated transport"/>
    <property type="evidence" value="ECO:0007669"/>
    <property type="project" value="TreeGrafter"/>
</dbReference>
<keyword evidence="7" id="KW-0472">Membrane</keyword>
<reference evidence="12" key="2">
    <citation type="submission" date="2021-09" db="EMBL/GenBank/DDBJ databases">
        <authorList>
            <person name="Jia N."/>
            <person name="Wang J."/>
            <person name="Shi W."/>
            <person name="Du L."/>
            <person name="Sun Y."/>
            <person name="Zhan W."/>
            <person name="Jiang J."/>
            <person name="Wang Q."/>
            <person name="Zhang B."/>
            <person name="Ji P."/>
            <person name="Sakyi L.B."/>
            <person name="Cui X."/>
            <person name="Yuan T."/>
            <person name="Jiang B."/>
            <person name="Yang W."/>
            <person name="Lam T.T.-Y."/>
            <person name="Chang Q."/>
            <person name="Ding S."/>
            <person name="Wang X."/>
            <person name="Zhu J."/>
            <person name="Ruan X."/>
            <person name="Zhao L."/>
            <person name="Wei J."/>
            <person name="Que T."/>
            <person name="Du C."/>
            <person name="Cheng J."/>
            <person name="Dai P."/>
            <person name="Han X."/>
            <person name="Huang E."/>
            <person name="Gao Y."/>
            <person name="Liu J."/>
            <person name="Shao H."/>
            <person name="Ye R."/>
            <person name="Li L."/>
            <person name="Wei W."/>
            <person name="Wang X."/>
            <person name="Wang C."/>
            <person name="Huo Q."/>
            <person name="Li W."/>
            <person name="Guo W."/>
            <person name="Chen H."/>
            <person name="Chen S."/>
            <person name="Zhou L."/>
            <person name="Zhou L."/>
            <person name="Ni X."/>
            <person name="Tian J."/>
            <person name="Zhou Y."/>
            <person name="Sheng Y."/>
            <person name="Liu T."/>
            <person name="Pan Y."/>
            <person name="Xia L."/>
            <person name="Li J."/>
            <person name="Zhao F."/>
            <person name="Cao W."/>
        </authorList>
    </citation>
    <scope>NUCLEOTIDE SEQUENCE</scope>
    <source>
        <strain evidence="12">Rsan-2018</strain>
        <tissue evidence="12">Larvae</tissue>
    </source>
</reference>
<keyword evidence="13" id="KW-1185">Reference proteome</keyword>
<evidence type="ECO:0000313" key="13">
    <source>
        <dbReference type="Proteomes" id="UP000821837"/>
    </source>
</evidence>
<feature type="domain" description="Conserved oligomeric Golgi complex subunit 2 N-terminal" evidence="10">
    <location>
        <begin position="17"/>
        <end position="90"/>
    </location>
</feature>
<evidence type="ECO:0000256" key="6">
    <source>
        <dbReference type="ARBA" id="ARBA00023034"/>
    </source>
</evidence>
<evidence type="ECO:0000256" key="9">
    <source>
        <dbReference type="SAM" id="MobiDB-lite"/>
    </source>
</evidence>
<feature type="domain" description="COG complex component COG2 C-terminal" evidence="11">
    <location>
        <begin position="369"/>
        <end position="650"/>
    </location>
</feature>
<name>A0A9D4QA59_RHISA</name>
<evidence type="ECO:0000256" key="5">
    <source>
        <dbReference type="ARBA" id="ARBA00022927"/>
    </source>
</evidence>
<evidence type="ECO:0000256" key="8">
    <source>
        <dbReference type="ARBA" id="ARBA00031344"/>
    </source>
</evidence>
<evidence type="ECO:0000256" key="4">
    <source>
        <dbReference type="ARBA" id="ARBA00022448"/>
    </source>
</evidence>
<dbReference type="GO" id="GO:0017119">
    <property type="term" value="C:Golgi transport complex"/>
    <property type="evidence" value="ECO:0007669"/>
    <property type="project" value="TreeGrafter"/>
</dbReference>
<evidence type="ECO:0000256" key="3">
    <source>
        <dbReference type="ARBA" id="ARBA00020977"/>
    </source>
</evidence>
<dbReference type="GO" id="GO:0007030">
    <property type="term" value="P:Golgi organization"/>
    <property type="evidence" value="ECO:0007669"/>
    <property type="project" value="InterPro"/>
</dbReference>
<sequence length="686" mass="77355">MEGILADKLLQEPAVNLCFHKDVFMRENFSVDTFVSEHRKRASLEKLRDDLVVHLKFLRSSMIKLINKDYADFVNLSANLVGLDKFIRNISKPLEDLKKEVNVPNTSFEAALTQAKTELAARRAVQEKKALLHQAIAVSKSVDKIERLLPSPDRMDRWTNEQVEQVAIEVNQVLFYLSKCKQVKLAGALAERVNAVTELLQRHLEDSFLRALKIDSQAELSSVLRIYATLDRVEAVEELFRKRIVAPALDEMVSEKVVQEVGLDGIYNQVMMFVSTRCQTLLDLTLGAASVAETNASGYAFLERAILPQLVSMLEERLPWVFNAGDPESFQRRFSASVAFLERLERLCHNVSQVESLRAQPCYMHFMAKWNLAIYFQIRFQEIACQLESAITQPSQRSKGDEFLLLCHEALWGALRRCWDEDVFLVPLSHRFWKLTLQLLARHRGWLQQYTTQSGIGEEASSGPEAGDGEDGAGCDTSVDLANPQGPVLFVMLHCDVQNVASKVLEGLDECSQLLTSLTPNISARLVSDVAKACCVQLKMVPDIPRLYRRTNREVPSKPSSYIQQILSPLATLKDLGTQNASLNWDPEWTASVLEEVTKQYMTVTKDVLVSVKKMEDSLKRLKRARDRTPLPEGAASDDDKIRLQLYIDVEHFGIKMEELGTPKSKVPSYGALMEIVEAARSSPGL</sequence>
<evidence type="ECO:0000256" key="2">
    <source>
        <dbReference type="ARBA" id="ARBA00007603"/>
    </source>
</evidence>
<dbReference type="PANTHER" id="PTHR12961:SF0">
    <property type="entry name" value="CONSERVED OLIGOMERIC GOLGI COMPLEX SUBUNIT 2"/>
    <property type="match status" value="1"/>
</dbReference>
<dbReference type="AlphaFoldDB" id="A0A9D4QA59"/>
<feature type="region of interest" description="Disordered" evidence="9">
    <location>
        <begin position="456"/>
        <end position="476"/>
    </location>
</feature>
<protein>
    <recommendedName>
        <fullName evidence="3">Conserved oligomeric Golgi complex subunit 2</fullName>
    </recommendedName>
    <alternativeName>
        <fullName evidence="8">Component of oligomeric Golgi complex 2</fullName>
    </alternativeName>
</protein>
<dbReference type="InterPro" id="IPR024603">
    <property type="entry name" value="COG_complex_COG2_C"/>
</dbReference>
<dbReference type="GO" id="GO:0000139">
    <property type="term" value="C:Golgi membrane"/>
    <property type="evidence" value="ECO:0007669"/>
    <property type="project" value="UniProtKB-SubCell"/>
</dbReference>
<comment type="similarity">
    <text evidence="2">Belongs to the COG2 family.</text>
</comment>
<dbReference type="Pfam" id="PF06148">
    <property type="entry name" value="COG2_N"/>
    <property type="match status" value="1"/>
</dbReference>
<dbReference type="GO" id="GO:0015031">
    <property type="term" value="P:protein transport"/>
    <property type="evidence" value="ECO:0007669"/>
    <property type="project" value="UniProtKB-KW"/>
</dbReference>
<dbReference type="InterPro" id="IPR024602">
    <property type="entry name" value="COG_su2_N"/>
</dbReference>
<keyword evidence="5" id="KW-0653">Protein transport</keyword>
<evidence type="ECO:0000256" key="7">
    <source>
        <dbReference type="ARBA" id="ARBA00023136"/>
    </source>
</evidence>
<proteinExistence type="inferred from homology"/>
<keyword evidence="4" id="KW-0813">Transport</keyword>
<organism evidence="12 13">
    <name type="scientific">Rhipicephalus sanguineus</name>
    <name type="common">Brown dog tick</name>
    <name type="synonym">Ixodes sanguineus</name>
    <dbReference type="NCBI Taxonomy" id="34632"/>
    <lineage>
        <taxon>Eukaryota</taxon>
        <taxon>Metazoa</taxon>
        <taxon>Ecdysozoa</taxon>
        <taxon>Arthropoda</taxon>
        <taxon>Chelicerata</taxon>
        <taxon>Arachnida</taxon>
        <taxon>Acari</taxon>
        <taxon>Parasitiformes</taxon>
        <taxon>Ixodida</taxon>
        <taxon>Ixodoidea</taxon>
        <taxon>Ixodidae</taxon>
        <taxon>Rhipicephalinae</taxon>
        <taxon>Rhipicephalus</taxon>
        <taxon>Rhipicephalus</taxon>
    </lineage>
</organism>
<dbReference type="EMBL" id="JABSTV010001247">
    <property type="protein sequence ID" value="KAH7972124.1"/>
    <property type="molecule type" value="Genomic_DNA"/>
</dbReference>
<keyword evidence="6" id="KW-0333">Golgi apparatus</keyword>
<dbReference type="InterPro" id="IPR009316">
    <property type="entry name" value="COG2"/>
</dbReference>
<comment type="subcellular location">
    <subcellularLocation>
        <location evidence="1">Golgi apparatus membrane</location>
        <topology evidence="1">Peripheral membrane protein</topology>
    </subcellularLocation>
</comment>
<evidence type="ECO:0000256" key="1">
    <source>
        <dbReference type="ARBA" id="ARBA00004395"/>
    </source>
</evidence>
<accession>A0A9D4QA59</accession>
<comment type="caution">
    <text evidence="12">The sequence shown here is derived from an EMBL/GenBank/DDBJ whole genome shotgun (WGS) entry which is preliminary data.</text>
</comment>
<evidence type="ECO:0000313" key="12">
    <source>
        <dbReference type="EMBL" id="KAH7972124.1"/>
    </source>
</evidence>
<dbReference type="PANTHER" id="PTHR12961">
    <property type="entry name" value="CONSERVED OLIGOMERIC GOLGI COMPLEX COMPONENT 2"/>
    <property type="match status" value="1"/>
</dbReference>
<evidence type="ECO:0000259" key="10">
    <source>
        <dbReference type="Pfam" id="PF06148"/>
    </source>
</evidence>
<evidence type="ECO:0000259" key="11">
    <source>
        <dbReference type="Pfam" id="PF12022"/>
    </source>
</evidence>
<dbReference type="Pfam" id="PF12022">
    <property type="entry name" value="COG2_C"/>
    <property type="match status" value="1"/>
</dbReference>